<gene>
    <name evidence="1" type="ORF">KM295_14130</name>
</gene>
<sequence>MVAHAVDTVKTEDKRRMKEILRGMDEVSVDEIVNRDDTPFDNKQEVVSVLHALLNEGEVSHNVSREYYLTA</sequence>
<accession>A0A9R1CVM5</accession>
<dbReference type="Proteomes" id="UP001139494">
    <property type="component" value="Unassembled WGS sequence"/>
</dbReference>
<evidence type="ECO:0000313" key="2">
    <source>
        <dbReference type="Proteomes" id="UP001139494"/>
    </source>
</evidence>
<evidence type="ECO:0000313" key="1">
    <source>
        <dbReference type="EMBL" id="MCQ4334593.1"/>
    </source>
</evidence>
<dbReference type="EMBL" id="JAHLKM010000029">
    <property type="protein sequence ID" value="MCQ4334593.1"/>
    <property type="molecule type" value="Genomic_DNA"/>
</dbReference>
<name>A0A9R1CVM5_9EURY</name>
<proteinExistence type="predicted"/>
<protein>
    <submittedName>
        <fullName evidence="1">Uncharacterized protein</fullName>
    </submittedName>
</protein>
<reference evidence="1" key="1">
    <citation type="journal article" date="2023" name="Front. Microbiol.">
        <title>Genomic-based phylogenetic and metabolic analyses of the genus Natronomonas, and description of Natronomonas aquatica sp. nov.</title>
        <authorList>
            <person name="Garcia-Roldan A."/>
            <person name="Duran-Viseras A."/>
            <person name="de la Haba R.R."/>
            <person name="Corral P."/>
            <person name="Sanchez-Porro C."/>
            <person name="Ventosa A."/>
        </authorList>
    </citation>
    <scope>NUCLEOTIDE SEQUENCE</scope>
    <source>
        <strain evidence="1">F2-12</strain>
    </source>
</reference>
<keyword evidence="2" id="KW-1185">Reference proteome</keyword>
<organism evidence="1 2">
    <name type="scientific">Natronomonas aquatica</name>
    <dbReference type="NCBI Taxonomy" id="2841590"/>
    <lineage>
        <taxon>Archaea</taxon>
        <taxon>Methanobacteriati</taxon>
        <taxon>Methanobacteriota</taxon>
        <taxon>Stenosarchaea group</taxon>
        <taxon>Halobacteria</taxon>
        <taxon>Halobacteriales</taxon>
        <taxon>Natronomonadaceae</taxon>
        <taxon>Natronomonas</taxon>
    </lineage>
</organism>
<dbReference type="AlphaFoldDB" id="A0A9R1CVM5"/>
<dbReference type="RefSeq" id="WP_256030654.1">
    <property type="nucleotide sequence ID" value="NZ_JAHLKM010000029.1"/>
</dbReference>
<comment type="caution">
    <text evidence="1">The sequence shown here is derived from an EMBL/GenBank/DDBJ whole genome shotgun (WGS) entry which is preliminary data.</text>
</comment>